<dbReference type="Proteomes" id="UP000008076">
    <property type="component" value="Unassembled WGS sequence"/>
</dbReference>
<evidence type="ECO:0000256" key="3">
    <source>
        <dbReference type="ARBA" id="ARBA00023242"/>
    </source>
</evidence>
<dbReference type="AlphaFoldDB" id="B0EME4"/>
<dbReference type="EC" id="3.1.4.12" evidence="6"/>
<organism evidence="7">
    <name type="scientific">Entamoeba dispar (strain ATCC PRA-260 / SAW760)</name>
    <dbReference type="NCBI Taxonomy" id="370354"/>
    <lineage>
        <taxon>Eukaryota</taxon>
        <taxon>Amoebozoa</taxon>
        <taxon>Evosea</taxon>
        <taxon>Archamoebae</taxon>
        <taxon>Mastigamoebida</taxon>
        <taxon>Entamoebidae</taxon>
        <taxon>Entamoeba</taxon>
    </lineage>
</organism>
<feature type="compositionally biased region" description="Basic and acidic residues" evidence="5">
    <location>
        <begin position="470"/>
        <end position="489"/>
    </location>
</feature>
<accession>B0EME4</accession>
<feature type="compositionally biased region" description="Basic and acidic residues" evidence="5">
    <location>
        <begin position="547"/>
        <end position="558"/>
    </location>
</feature>
<feature type="region of interest" description="Disordered" evidence="5">
    <location>
        <begin position="390"/>
        <end position="489"/>
    </location>
</feature>
<dbReference type="PANTHER" id="PTHR14150">
    <property type="entry name" value="U3 SMALL NUCLEOLAR RNA-ASSOCIATED PROTEIN 14"/>
    <property type="match status" value="1"/>
</dbReference>
<feature type="compositionally biased region" description="Acidic residues" evidence="5">
    <location>
        <begin position="421"/>
        <end position="438"/>
    </location>
</feature>
<keyword evidence="7" id="KW-1185">Reference proteome</keyword>
<dbReference type="OrthoDB" id="277439at2759"/>
<dbReference type="RefSeq" id="XP_001739320.1">
    <property type="nucleotide sequence ID" value="XM_001739268.1"/>
</dbReference>
<evidence type="ECO:0000256" key="2">
    <source>
        <dbReference type="ARBA" id="ARBA00022553"/>
    </source>
</evidence>
<evidence type="ECO:0000256" key="1">
    <source>
        <dbReference type="ARBA" id="ARBA00004604"/>
    </source>
</evidence>
<evidence type="ECO:0000313" key="7">
    <source>
        <dbReference type="Proteomes" id="UP000008076"/>
    </source>
</evidence>
<feature type="region of interest" description="Disordered" evidence="5">
    <location>
        <begin position="542"/>
        <end position="586"/>
    </location>
</feature>
<gene>
    <name evidence="6" type="ORF">EDI_071040</name>
</gene>
<reference evidence="7" key="1">
    <citation type="submission" date="2007-12" db="EMBL/GenBank/DDBJ databases">
        <title>Annotation of Entamoeba dispar SAW760.</title>
        <authorList>
            <person name="Lorenzi H."/>
            <person name="Inman J."/>
            <person name="Schobel S."/>
            <person name="Amedeo P."/>
            <person name="Caler E."/>
        </authorList>
    </citation>
    <scope>NUCLEOTIDE SEQUENCE [LARGE SCALE GENOMIC DNA]</scope>
    <source>
        <strain evidence="7">ATCC PRA-260 / SAW760</strain>
    </source>
</reference>
<keyword evidence="3" id="KW-0539">Nucleus</keyword>
<feature type="coiled-coil region" evidence="4">
    <location>
        <begin position="117"/>
        <end position="144"/>
    </location>
</feature>
<dbReference type="OMA" id="QVIEPMD"/>
<evidence type="ECO:0000313" key="6">
    <source>
        <dbReference type="EMBL" id="EDR24362.1"/>
    </source>
</evidence>
<name>B0EME4_ENTDS</name>
<dbReference type="GO" id="GO:0004767">
    <property type="term" value="F:sphingomyelin phosphodiesterase activity"/>
    <property type="evidence" value="ECO:0007669"/>
    <property type="project" value="UniProtKB-EC"/>
</dbReference>
<dbReference type="InterPro" id="IPR006709">
    <property type="entry name" value="SSU_processome_Utp14"/>
</dbReference>
<evidence type="ECO:0000256" key="4">
    <source>
        <dbReference type="SAM" id="Coils"/>
    </source>
</evidence>
<dbReference type="GeneID" id="5884453"/>
<feature type="compositionally biased region" description="Basic and acidic residues" evidence="5">
    <location>
        <begin position="397"/>
        <end position="420"/>
    </location>
</feature>
<keyword evidence="4" id="KW-0175">Coiled coil</keyword>
<comment type="subcellular location">
    <subcellularLocation>
        <location evidence="1">Nucleus</location>
        <location evidence="1">Nucleolus</location>
    </subcellularLocation>
</comment>
<evidence type="ECO:0000256" key="5">
    <source>
        <dbReference type="SAM" id="MobiDB-lite"/>
    </source>
</evidence>
<keyword evidence="6" id="KW-0378">Hydrolase</keyword>
<dbReference type="GO" id="GO:0006364">
    <property type="term" value="P:rRNA processing"/>
    <property type="evidence" value="ECO:0007669"/>
    <property type="project" value="InterPro"/>
</dbReference>
<dbReference type="VEuPathDB" id="AmoebaDB:EDI_071040"/>
<protein>
    <submittedName>
        <fullName evidence="6">U3 small nucleolar RNA-associated protein, putative</fullName>
        <ecNumber evidence="6">3.1.4.12</ecNumber>
    </submittedName>
</protein>
<dbReference type="eggNOG" id="KOG2172">
    <property type="taxonomic scope" value="Eukaryota"/>
</dbReference>
<keyword evidence="2" id="KW-0597">Phosphoprotein</keyword>
<dbReference type="GO" id="GO:0032040">
    <property type="term" value="C:small-subunit processome"/>
    <property type="evidence" value="ECO:0007669"/>
    <property type="project" value="InterPro"/>
</dbReference>
<sequence>MDGDAPQLNDLLSALEDGHIQSKAQKDLNPVYGKESKIKKIGKALEDFEKQEIEQEVGKKQLTQEMNRYSSIIRRNKVADTVVFPQYKHEEATPIEEIAVKSSLKDQIDSVVESLNIEKEVKENEKLVSKKMSIEEQKQRVQELAKLRGLMFYEEIKARRQNKIKSKKYHRILKHEKDKEKKKQMELMIEEDPELAVEFERKKEFQRLQERITQRHKNSNWARQMKQKGLMKINEVRQAINEKDKIGKELSEKIQKEDIFDEKQFFNGPQLDKDIRQMLGEVVSEDEEEEINEQEIEIEKKKAQERIKQLTDPSLDNNAIMSMKFMKRARAKEIEEMKDILADKQMEEDIEKDGILVENNDVIPTNQTAGNINMEDDDIKIQTKEDQIASINIEQEETNKKKKEEKGLDAMLKELQKEAQDNEEMSEEDEEKENEEKEDEKQEEKKVNEKKVNEKKENKIEIGIDINDESNNKKEEHMKEEEENKERTKMEVVELKGNENKNQVLEIQKQEDGKEEEGVFKEDQKEILRLAFAEDDVMNEIEEIDEENKKQKEEEDQKSIPGWGNWVGEGIQKKTKKNKEEKKPHKRKNTIVFNQRFDNKFSKYTLERVPKEFANVTQYKKYLNTAIGKEWTSLLTHNKLTQPEVIIRKGMNIEPMKPLHKKKN</sequence>
<dbReference type="Pfam" id="PF04615">
    <property type="entry name" value="Utp14"/>
    <property type="match status" value="1"/>
</dbReference>
<dbReference type="EMBL" id="DS549985">
    <property type="protein sequence ID" value="EDR24362.1"/>
    <property type="molecule type" value="Genomic_DNA"/>
</dbReference>
<proteinExistence type="predicted"/>
<dbReference type="PANTHER" id="PTHR14150:SF12">
    <property type="entry name" value="U3 SMALL NUCLEOLAR RNA-ASSOCIATED PROTEIN 14 HOMOLOG A"/>
    <property type="match status" value="1"/>
</dbReference>
<feature type="compositionally biased region" description="Basic and acidic residues" evidence="5">
    <location>
        <begin position="439"/>
        <end position="462"/>
    </location>
</feature>
<dbReference type="KEGG" id="edi:EDI_071040"/>